<keyword evidence="11" id="KW-0407">Ion channel</keyword>
<evidence type="ECO:0000259" key="16">
    <source>
        <dbReference type="SMART" id="SM00918"/>
    </source>
</evidence>
<keyword evidence="9" id="KW-0325">Glycoprotein</keyword>
<dbReference type="AlphaFoldDB" id="A0A812AP00"/>
<dbReference type="SUPFAM" id="SSF53850">
    <property type="entry name" value="Periplasmic binding protein-like II"/>
    <property type="match status" value="1"/>
</dbReference>
<dbReference type="GO" id="GO:0005886">
    <property type="term" value="C:plasma membrane"/>
    <property type="evidence" value="ECO:0007669"/>
    <property type="project" value="UniProtKB-SubCell"/>
</dbReference>
<name>A0A812AP00_ACAPH</name>
<dbReference type="GO" id="GO:0038023">
    <property type="term" value="F:signaling receptor activity"/>
    <property type="evidence" value="ECO:0007669"/>
    <property type="project" value="InterPro"/>
</dbReference>
<evidence type="ECO:0000256" key="4">
    <source>
        <dbReference type="ARBA" id="ARBA00022692"/>
    </source>
</evidence>
<comment type="subcellular location">
    <subcellularLocation>
        <location evidence="1">Cell membrane</location>
        <topology evidence="1">Multi-pass membrane protein</topology>
    </subcellularLocation>
</comment>
<dbReference type="SMART" id="SM00079">
    <property type="entry name" value="PBPe"/>
    <property type="match status" value="1"/>
</dbReference>
<dbReference type="Gene3D" id="3.40.190.10">
    <property type="entry name" value="Periplasmic binding protein-like II"/>
    <property type="match status" value="1"/>
</dbReference>
<evidence type="ECO:0000259" key="15">
    <source>
        <dbReference type="SMART" id="SM00079"/>
    </source>
</evidence>
<evidence type="ECO:0000256" key="9">
    <source>
        <dbReference type="ARBA" id="ARBA00023180"/>
    </source>
</evidence>
<keyword evidence="6" id="KW-0406">Ion transport</keyword>
<dbReference type="OrthoDB" id="5984008at2759"/>
<feature type="transmembrane region" description="Helical" evidence="14">
    <location>
        <begin position="144"/>
        <end position="165"/>
    </location>
</feature>
<feature type="domain" description="Ionotropic glutamate receptor C-terminal" evidence="15">
    <location>
        <begin position="12"/>
        <end position="326"/>
    </location>
</feature>
<evidence type="ECO:0000256" key="11">
    <source>
        <dbReference type="ARBA" id="ARBA00023303"/>
    </source>
</evidence>
<evidence type="ECO:0000256" key="10">
    <source>
        <dbReference type="ARBA" id="ARBA00023286"/>
    </source>
</evidence>
<dbReference type="InterPro" id="IPR001508">
    <property type="entry name" value="Iono_Glu_rcpt_met"/>
</dbReference>
<evidence type="ECO:0000313" key="18">
    <source>
        <dbReference type="Proteomes" id="UP000597762"/>
    </source>
</evidence>
<feature type="binding site" evidence="12">
    <location>
        <position position="100"/>
    </location>
    <ligand>
        <name>L-glutamate</name>
        <dbReference type="ChEBI" id="CHEBI:29985"/>
    </ligand>
</feature>
<feature type="domain" description="Ionotropic glutamate receptor L-glutamate and glycine-binding" evidence="16">
    <location>
        <begin position="22"/>
        <end position="84"/>
    </location>
</feature>
<evidence type="ECO:0000256" key="6">
    <source>
        <dbReference type="ARBA" id="ARBA00023065"/>
    </source>
</evidence>
<evidence type="ECO:0008006" key="19">
    <source>
        <dbReference type="Google" id="ProtNLM"/>
    </source>
</evidence>
<dbReference type="GO" id="GO:0015276">
    <property type="term" value="F:ligand-gated monoatomic ion channel activity"/>
    <property type="evidence" value="ECO:0007669"/>
    <property type="project" value="InterPro"/>
</dbReference>
<keyword evidence="10" id="KW-1071">Ligand-gated ion channel</keyword>
<evidence type="ECO:0000256" key="13">
    <source>
        <dbReference type="PIRSR" id="PIRSR601508-2"/>
    </source>
</evidence>
<feature type="binding site" evidence="12">
    <location>
        <position position="95"/>
    </location>
    <ligand>
        <name>L-glutamate</name>
        <dbReference type="ChEBI" id="CHEBI:29985"/>
    </ligand>
</feature>
<keyword evidence="18" id="KW-1185">Reference proteome</keyword>
<dbReference type="Gene3D" id="1.10.287.70">
    <property type="match status" value="1"/>
</dbReference>
<comment type="caution">
    <text evidence="17">The sequence shown here is derived from an EMBL/GenBank/DDBJ whole genome shotgun (WGS) entry which is preliminary data.</text>
</comment>
<dbReference type="SMART" id="SM00918">
    <property type="entry name" value="Lig_chan-Glu_bd"/>
    <property type="match status" value="1"/>
</dbReference>
<dbReference type="PANTHER" id="PTHR18966">
    <property type="entry name" value="IONOTROPIC GLUTAMATE RECEPTOR"/>
    <property type="match status" value="1"/>
</dbReference>
<dbReference type="PRINTS" id="PR00177">
    <property type="entry name" value="NMDARECEPTOR"/>
</dbReference>
<evidence type="ECO:0000256" key="1">
    <source>
        <dbReference type="ARBA" id="ARBA00004651"/>
    </source>
</evidence>
<evidence type="ECO:0000313" key="17">
    <source>
        <dbReference type="EMBL" id="CAE1143465.1"/>
    </source>
</evidence>
<reference evidence="17" key="1">
    <citation type="submission" date="2021-01" db="EMBL/GenBank/DDBJ databases">
        <authorList>
            <person name="Li R."/>
            <person name="Bekaert M."/>
        </authorList>
    </citation>
    <scope>NUCLEOTIDE SEQUENCE</scope>
    <source>
        <strain evidence="17">Farmed</strain>
    </source>
</reference>
<dbReference type="FunFam" id="3.40.190.10:FF:000024">
    <property type="entry name" value="Glutamate receptor, ionotropic, delta 1"/>
    <property type="match status" value="1"/>
</dbReference>
<keyword evidence="2" id="KW-0813">Transport</keyword>
<protein>
    <recommendedName>
        <fullName evidence="19">Ionotropic glutamate receptor</fullName>
    </recommendedName>
</protein>
<dbReference type="Pfam" id="PF00060">
    <property type="entry name" value="Lig_chan"/>
    <property type="match status" value="1"/>
</dbReference>
<feature type="transmembrane region" description="Helical" evidence="14">
    <location>
        <begin position="186"/>
        <end position="205"/>
    </location>
</feature>
<dbReference type="EMBL" id="CAHIKZ030000036">
    <property type="protein sequence ID" value="CAE1143465.1"/>
    <property type="molecule type" value="Genomic_DNA"/>
</dbReference>
<feature type="transmembrane region" description="Helical" evidence="14">
    <location>
        <begin position="217"/>
        <end position="240"/>
    </location>
</feature>
<evidence type="ECO:0000256" key="7">
    <source>
        <dbReference type="ARBA" id="ARBA00023136"/>
    </source>
</evidence>
<evidence type="ECO:0000256" key="14">
    <source>
        <dbReference type="SAM" id="Phobius"/>
    </source>
</evidence>
<dbReference type="InterPro" id="IPR015683">
    <property type="entry name" value="Ionotropic_Glu_rcpt"/>
</dbReference>
<sequence>MFLRLNNQKAEELVVTSILTKPYLTEEVNLTSGHITYKGFIVDLMDDLAAYANFKYKIRTVQDGMFGSKREDGNWTGMIGEIVSKTADIAAAPLTVTSERQAVVQFSMPFQSTGPAILMRKPPNDTPDFAGRLLRLFAPMSSSVWLLSLIGIMATGTVLYIICYFSPIEWRKMAMNNQASDRERESFTCMNAFWFIAGSLTWQGFERTPRSVGGRVVVFTWWLFCALFLMTYTASLTNYLRIMSQWDVFWSKLDVSDLKELSAQNSIEYGMLEGGATQMFFQNSKVPAFKHIYTDVKHRNAFHTGFEVGHSYKPGYSGNEGGWATSFTQNPLVERSVF</sequence>
<keyword evidence="7 14" id="KW-0472">Membrane</keyword>
<feature type="binding site" evidence="12">
    <location>
        <position position="93"/>
    </location>
    <ligand>
        <name>L-glutamate</name>
        <dbReference type="ChEBI" id="CHEBI:29985"/>
    </ligand>
</feature>
<feature type="binding site" evidence="12">
    <location>
        <position position="277"/>
    </location>
    <ligand>
        <name>L-glutamate</name>
        <dbReference type="ChEBI" id="CHEBI:29985"/>
    </ligand>
</feature>
<evidence type="ECO:0000256" key="5">
    <source>
        <dbReference type="ARBA" id="ARBA00022989"/>
    </source>
</evidence>
<dbReference type="Pfam" id="PF10613">
    <property type="entry name" value="Lig_chan-Glu_bd"/>
    <property type="match status" value="1"/>
</dbReference>
<dbReference type="Proteomes" id="UP000597762">
    <property type="component" value="Unassembled WGS sequence"/>
</dbReference>
<accession>A0A812AP00</accession>
<evidence type="ECO:0000256" key="2">
    <source>
        <dbReference type="ARBA" id="ARBA00022448"/>
    </source>
</evidence>
<keyword evidence="4 14" id="KW-0812">Transmembrane</keyword>
<evidence type="ECO:0000256" key="12">
    <source>
        <dbReference type="PIRSR" id="PIRSR601508-1"/>
    </source>
</evidence>
<proteinExistence type="predicted"/>
<evidence type="ECO:0000256" key="3">
    <source>
        <dbReference type="ARBA" id="ARBA00022475"/>
    </source>
</evidence>
<gene>
    <name evidence="17" type="ORF">SPHA_1321</name>
</gene>
<evidence type="ECO:0000256" key="8">
    <source>
        <dbReference type="ARBA" id="ARBA00023170"/>
    </source>
</evidence>
<keyword evidence="5 14" id="KW-1133">Transmembrane helix</keyword>
<keyword evidence="8" id="KW-0675">Receptor</keyword>
<keyword evidence="3" id="KW-1003">Cell membrane</keyword>
<organism evidence="17 18">
    <name type="scientific">Acanthosepion pharaonis</name>
    <name type="common">Pharaoh cuttlefish</name>
    <name type="synonym">Sepia pharaonis</name>
    <dbReference type="NCBI Taxonomy" id="158019"/>
    <lineage>
        <taxon>Eukaryota</taxon>
        <taxon>Metazoa</taxon>
        <taxon>Spiralia</taxon>
        <taxon>Lophotrochozoa</taxon>
        <taxon>Mollusca</taxon>
        <taxon>Cephalopoda</taxon>
        <taxon>Coleoidea</taxon>
        <taxon>Decapodiformes</taxon>
        <taxon>Sepiida</taxon>
        <taxon>Sepiina</taxon>
        <taxon>Sepiidae</taxon>
        <taxon>Acanthosepion</taxon>
    </lineage>
</organism>
<dbReference type="InterPro" id="IPR019594">
    <property type="entry name" value="Glu/Gly-bd"/>
</dbReference>
<dbReference type="InterPro" id="IPR001320">
    <property type="entry name" value="Iontro_rcpt_C"/>
</dbReference>
<feature type="site" description="Crucial to convey clamshell closure to channel opening" evidence="13">
    <location>
        <position position="255"/>
    </location>
</feature>